<evidence type="ECO:0000313" key="1">
    <source>
        <dbReference type="EMBL" id="KAH9677405.1"/>
    </source>
</evidence>
<dbReference type="EMBL" id="CM039178">
    <property type="protein sequence ID" value="KAH9677405.1"/>
    <property type="molecule type" value="Genomic_DNA"/>
</dbReference>
<name>A0ACB8HRH0_CITSI</name>
<evidence type="ECO:0000313" key="2">
    <source>
        <dbReference type="Proteomes" id="UP000829398"/>
    </source>
</evidence>
<accession>A0ACB8HRH0</accession>
<dbReference type="Proteomes" id="UP000829398">
    <property type="component" value="Chromosome 9"/>
</dbReference>
<reference evidence="2" key="1">
    <citation type="journal article" date="2023" name="Hortic. Res.">
        <title>A chromosome-level phased genome enabling allele-level studies in sweet orange: a case study on citrus Huanglongbing tolerance.</title>
        <authorList>
            <person name="Wu B."/>
            <person name="Yu Q."/>
            <person name="Deng Z."/>
            <person name="Duan Y."/>
            <person name="Luo F."/>
            <person name="Gmitter F. Jr."/>
        </authorList>
    </citation>
    <scope>NUCLEOTIDE SEQUENCE [LARGE SCALE GENOMIC DNA]</scope>
    <source>
        <strain evidence="2">cv. Valencia</strain>
    </source>
</reference>
<organism evidence="1 2">
    <name type="scientific">Citrus sinensis</name>
    <name type="common">Sweet orange</name>
    <name type="synonym">Citrus aurantium var. sinensis</name>
    <dbReference type="NCBI Taxonomy" id="2711"/>
    <lineage>
        <taxon>Eukaryota</taxon>
        <taxon>Viridiplantae</taxon>
        <taxon>Streptophyta</taxon>
        <taxon>Embryophyta</taxon>
        <taxon>Tracheophyta</taxon>
        <taxon>Spermatophyta</taxon>
        <taxon>Magnoliopsida</taxon>
        <taxon>eudicotyledons</taxon>
        <taxon>Gunneridae</taxon>
        <taxon>Pentapetalae</taxon>
        <taxon>rosids</taxon>
        <taxon>malvids</taxon>
        <taxon>Sapindales</taxon>
        <taxon>Rutaceae</taxon>
        <taxon>Aurantioideae</taxon>
        <taxon>Citrus</taxon>
    </lineage>
</organism>
<proteinExistence type="predicted"/>
<sequence>MKAVVLLCRHFSTTKPVQALVLSTQYTLLSGDACNDILDKYPDIKTLKKLHAQIIINQHLHSNPSIGLKLMRTYGACGQMVDTRHVFDEITNKNVVFFNVLIRSYVNNYLYYDALHVYKNMSVHGFDPDCYTYPCVLKACSGSNSLLVGLQIHCSVVKVGLDYNLFNGNGLVAMYGKCGCLKEARRVLNDMPSKDVVTWNSMVAGYAQNGRFDEALDVCREMESLRIKPDADTMASLLPSVTNTSPENVLSVKEMFLKLDNKNLVSWNVMIAVYANNSMPAEAVDLYLQMEVHGIEPNAISVASVLPACGDLSALLLGRKIHRYVERKKLQPNLRLENALVDMYAKCGSLTEARTVFDQMRCQDVVSWTSMISAYGMSGQGYDAVALFSKMLMSGLCPDSIAFVSVLSACSHAGLLEEGRYYFKIMTEQYKLVPRIEHFACLVDLLGRAGKVEEAYDLIKQMPMEPNERIWGSLVAACCIYSNMDIGILAADHIFHLAPNQSGYYVLLSNIYAKAGRWGDVKRVRTFMNSKGIKKMPGASVEMNDQVQIIALP</sequence>
<keyword evidence="2" id="KW-1185">Reference proteome</keyword>
<gene>
    <name evidence="1" type="ORF">KPL71_025366</name>
</gene>
<protein>
    <submittedName>
        <fullName evidence="1">Pentatricopeptide repeat-containing protein</fullName>
    </submittedName>
</protein>
<comment type="caution">
    <text evidence="1">The sequence shown here is derived from an EMBL/GenBank/DDBJ whole genome shotgun (WGS) entry which is preliminary data.</text>
</comment>